<keyword evidence="3" id="KW-1185">Reference proteome</keyword>
<evidence type="ECO:0000313" key="2">
    <source>
        <dbReference type="EMBL" id="MPC27932.1"/>
    </source>
</evidence>
<feature type="region of interest" description="Disordered" evidence="1">
    <location>
        <begin position="1"/>
        <end position="56"/>
    </location>
</feature>
<feature type="region of interest" description="Disordered" evidence="1">
    <location>
        <begin position="141"/>
        <end position="165"/>
    </location>
</feature>
<name>A0A5B7E1N2_PORTR</name>
<organism evidence="2 3">
    <name type="scientific">Portunus trituberculatus</name>
    <name type="common">Swimming crab</name>
    <name type="synonym">Neptunus trituberculatus</name>
    <dbReference type="NCBI Taxonomy" id="210409"/>
    <lineage>
        <taxon>Eukaryota</taxon>
        <taxon>Metazoa</taxon>
        <taxon>Ecdysozoa</taxon>
        <taxon>Arthropoda</taxon>
        <taxon>Crustacea</taxon>
        <taxon>Multicrustacea</taxon>
        <taxon>Malacostraca</taxon>
        <taxon>Eumalacostraca</taxon>
        <taxon>Eucarida</taxon>
        <taxon>Decapoda</taxon>
        <taxon>Pleocyemata</taxon>
        <taxon>Brachyura</taxon>
        <taxon>Eubrachyura</taxon>
        <taxon>Portunoidea</taxon>
        <taxon>Portunidae</taxon>
        <taxon>Portuninae</taxon>
        <taxon>Portunus</taxon>
    </lineage>
</organism>
<evidence type="ECO:0000256" key="1">
    <source>
        <dbReference type="SAM" id="MobiDB-lite"/>
    </source>
</evidence>
<comment type="caution">
    <text evidence="2">The sequence shown here is derived from an EMBL/GenBank/DDBJ whole genome shotgun (WGS) entry which is preliminary data.</text>
</comment>
<protein>
    <submittedName>
        <fullName evidence="2">Uncharacterized protein</fullName>
    </submittedName>
</protein>
<evidence type="ECO:0000313" key="3">
    <source>
        <dbReference type="Proteomes" id="UP000324222"/>
    </source>
</evidence>
<feature type="compositionally biased region" description="Low complexity" evidence="1">
    <location>
        <begin position="17"/>
        <end position="33"/>
    </location>
</feature>
<dbReference type="AlphaFoldDB" id="A0A5B7E1N2"/>
<reference evidence="2 3" key="1">
    <citation type="submission" date="2019-05" db="EMBL/GenBank/DDBJ databases">
        <title>Another draft genome of Portunus trituberculatus and its Hox gene families provides insights of decapod evolution.</title>
        <authorList>
            <person name="Jeong J.-H."/>
            <person name="Song I."/>
            <person name="Kim S."/>
            <person name="Choi T."/>
            <person name="Kim D."/>
            <person name="Ryu S."/>
            <person name="Kim W."/>
        </authorList>
    </citation>
    <scope>NUCLEOTIDE SEQUENCE [LARGE SCALE GENOMIC DNA]</scope>
    <source>
        <tissue evidence="2">Muscle</tissue>
    </source>
</reference>
<feature type="compositionally biased region" description="Basic residues" evidence="1">
    <location>
        <begin position="156"/>
        <end position="165"/>
    </location>
</feature>
<dbReference type="Proteomes" id="UP000324222">
    <property type="component" value="Unassembled WGS sequence"/>
</dbReference>
<sequence length="165" mass="18659">MTKNTSDNTSKCNTAVPTQSSNNTNNTPSQTSTKALDNIPLIQNTPTTTNDNTKPEDMPVLEKISGTHLGMQIITKKSEGWPKDTFSLNYLKSAIDEGRFKWRFNNTVYNEKEIYSHLLNNDIDLANCWCIMDDALFNKTRSGKTEERTPPPSKSTKTHHRHPSK</sequence>
<gene>
    <name evidence="2" type="ORF">E2C01_021121</name>
</gene>
<feature type="compositionally biased region" description="Polar residues" evidence="1">
    <location>
        <begin position="1"/>
        <end position="16"/>
    </location>
</feature>
<proteinExistence type="predicted"/>
<accession>A0A5B7E1N2</accession>
<dbReference type="EMBL" id="VSRR010001828">
    <property type="protein sequence ID" value="MPC27932.1"/>
    <property type="molecule type" value="Genomic_DNA"/>
</dbReference>